<organism evidence="1 2">
    <name type="scientific">Heterorhabditis bacteriophora</name>
    <name type="common">Entomopathogenic nematode worm</name>
    <dbReference type="NCBI Taxonomy" id="37862"/>
    <lineage>
        <taxon>Eukaryota</taxon>
        <taxon>Metazoa</taxon>
        <taxon>Ecdysozoa</taxon>
        <taxon>Nematoda</taxon>
        <taxon>Chromadorea</taxon>
        <taxon>Rhabditida</taxon>
        <taxon>Rhabditina</taxon>
        <taxon>Rhabditomorpha</taxon>
        <taxon>Strongyloidea</taxon>
        <taxon>Heterorhabditidae</taxon>
        <taxon>Heterorhabditis</taxon>
    </lineage>
</organism>
<dbReference type="Proteomes" id="UP000095283">
    <property type="component" value="Unplaced"/>
</dbReference>
<sequence length="37" mass="4152">MINNLGTRLFKSVTDKAGDLGDKFEEEFSRLSFNITG</sequence>
<accession>A0A1I7WT99</accession>
<dbReference type="WBParaSite" id="Hba_08314">
    <property type="protein sequence ID" value="Hba_08314"/>
    <property type="gene ID" value="Hba_08314"/>
</dbReference>
<keyword evidence="1" id="KW-1185">Reference proteome</keyword>
<dbReference type="AlphaFoldDB" id="A0A1I7WT99"/>
<reference evidence="2" key="1">
    <citation type="submission" date="2016-11" db="UniProtKB">
        <authorList>
            <consortium name="WormBaseParasite"/>
        </authorList>
    </citation>
    <scope>IDENTIFICATION</scope>
</reference>
<proteinExistence type="predicted"/>
<protein>
    <submittedName>
        <fullName evidence="2">Signal recognition particle-docking protein FtsY</fullName>
    </submittedName>
</protein>
<evidence type="ECO:0000313" key="2">
    <source>
        <dbReference type="WBParaSite" id="Hba_08314"/>
    </source>
</evidence>
<evidence type="ECO:0000313" key="1">
    <source>
        <dbReference type="Proteomes" id="UP000095283"/>
    </source>
</evidence>
<name>A0A1I7WT99_HETBA</name>